<dbReference type="Gene3D" id="3.40.50.1820">
    <property type="entry name" value="alpha/beta hydrolase"/>
    <property type="match status" value="1"/>
</dbReference>
<dbReference type="PANTHER" id="PTHR43194:SF2">
    <property type="entry name" value="PEROXISOMAL MEMBRANE PROTEIN LPX1"/>
    <property type="match status" value="1"/>
</dbReference>
<dbReference type="STRING" id="1035309.A0A2C5XFS6"/>
<dbReference type="EMBL" id="APWK03000015">
    <property type="protein sequence ID" value="PHH55081.1"/>
    <property type="molecule type" value="Genomic_DNA"/>
</dbReference>
<keyword evidence="3" id="KW-1185">Reference proteome</keyword>
<dbReference type="InterPro" id="IPR000073">
    <property type="entry name" value="AB_hydrolase_1"/>
</dbReference>
<evidence type="ECO:0000313" key="2">
    <source>
        <dbReference type="EMBL" id="PHH55081.1"/>
    </source>
</evidence>
<gene>
    <name evidence="2" type="ORF">CFIMG_002776RAa</name>
</gene>
<organism evidence="2 3">
    <name type="scientific">Ceratocystis fimbriata CBS 114723</name>
    <dbReference type="NCBI Taxonomy" id="1035309"/>
    <lineage>
        <taxon>Eukaryota</taxon>
        <taxon>Fungi</taxon>
        <taxon>Dikarya</taxon>
        <taxon>Ascomycota</taxon>
        <taxon>Pezizomycotina</taxon>
        <taxon>Sordariomycetes</taxon>
        <taxon>Hypocreomycetidae</taxon>
        <taxon>Microascales</taxon>
        <taxon>Ceratocystidaceae</taxon>
        <taxon>Ceratocystis</taxon>
    </lineage>
</organism>
<reference evidence="2 3" key="2">
    <citation type="journal article" date="2013" name="IMA Fungus">
        <title>IMA Genome-F 1: Ceratocystis fimbriata: Draft nuclear genome sequence for the plant pathogen, Ceratocystis fimbriata.</title>
        <authorList>
            <person name="Wilken P.M."/>
            <person name="Steenkamp E.T."/>
            <person name="Wingfield M.J."/>
            <person name="de Beer Z.W."/>
            <person name="Wingfield B.D."/>
        </authorList>
    </citation>
    <scope>NUCLEOTIDE SEQUENCE [LARGE SCALE GENOMIC DNA]</scope>
    <source>
        <strain evidence="2 3">CBS 114723</strain>
    </source>
</reference>
<dbReference type="Proteomes" id="UP000222788">
    <property type="component" value="Unassembled WGS sequence"/>
</dbReference>
<comment type="caution">
    <text evidence="2">The sequence shown here is derived from an EMBL/GenBank/DDBJ whole genome shotgun (WGS) entry which is preliminary data.</text>
</comment>
<evidence type="ECO:0000313" key="3">
    <source>
        <dbReference type="Proteomes" id="UP000222788"/>
    </source>
</evidence>
<dbReference type="PANTHER" id="PTHR43194">
    <property type="entry name" value="HYDROLASE ALPHA/BETA FOLD FAMILY"/>
    <property type="match status" value="1"/>
</dbReference>
<dbReference type="AlphaFoldDB" id="A0A2C5XFS6"/>
<feature type="domain" description="AB hydrolase-1" evidence="1">
    <location>
        <begin position="25"/>
        <end position="271"/>
    </location>
</feature>
<dbReference type="PRINTS" id="PR00111">
    <property type="entry name" value="ABHYDROLASE"/>
</dbReference>
<evidence type="ECO:0000259" key="1">
    <source>
        <dbReference type="Pfam" id="PF00561"/>
    </source>
</evidence>
<dbReference type="Pfam" id="PF00561">
    <property type="entry name" value="Abhydrolase_1"/>
    <property type="match status" value="1"/>
</dbReference>
<sequence>MTSTLTLASGQVISYRLDPVNPHTPVVILANPLCAPFTIWDNIVPLINAAGFSVLRYNQPGHGDSSAPSPPSECTFDSISAAVFELLQQLKIRDIHAWVGVSMGAATGIVFVSKYPGVAKKIVICGTTSLSPVNAGQPNIFASRVAAAREAGSLEATVSGTMDRWFGEKFLKIHEAEAARIKALMLTTTLDGFEACCAALSSKTFDLRPLFKNLGSCVSDALLLAGQNDGDLPEQMANMRDQIQNGFSGEGRNKVVLEVIKNAGHVPFIDAADDFVQLVVPFLQQRATQA</sequence>
<dbReference type="OrthoDB" id="2851338at2759"/>
<dbReference type="SUPFAM" id="SSF53474">
    <property type="entry name" value="alpha/beta-Hydrolases"/>
    <property type="match status" value="1"/>
</dbReference>
<protein>
    <recommendedName>
        <fullName evidence="1">AB hydrolase-1 domain-containing protein</fullName>
    </recommendedName>
</protein>
<proteinExistence type="predicted"/>
<dbReference type="InterPro" id="IPR029058">
    <property type="entry name" value="AB_hydrolase_fold"/>
</dbReference>
<dbReference type="InterPro" id="IPR050228">
    <property type="entry name" value="Carboxylesterase_BioH"/>
</dbReference>
<accession>A0A2C5XFS6</accession>
<name>A0A2C5XFS6_9PEZI</name>
<reference evidence="2 3" key="1">
    <citation type="journal article" date="2013" name="Fungal Biol.">
        <title>Analysis of microsatellite markers in the genome of the plant pathogen Ceratocystis fimbriata.</title>
        <authorList>
            <person name="Simpson M.C."/>
            <person name="Wilken P.M."/>
            <person name="Coetzee M.P."/>
            <person name="Wingfield M.J."/>
            <person name="Wingfield B.D."/>
        </authorList>
    </citation>
    <scope>NUCLEOTIDE SEQUENCE [LARGE SCALE GENOMIC DNA]</scope>
    <source>
        <strain evidence="2 3">CBS 114723</strain>
    </source>
</reference>